<sequence>MSIEPKIRLIRTRPPKTCICPFCNQKQRFKLNGKYFKTVKEMNLKEPIKLRVEVLRAKCLNPACDKKSFIILLKGIIKHQRATEKLVNEALAGIIADNSTAPRIANRLSRVFNTTGSKSAVDRWKHEAADKLDIKEIISKLNFSGILCVDEYKPKRYKGYDLIDSDSKTSRILYLEKAYGLGRGIVKEHFQTIKSLGIEPWAIIFDMRACFPKAAKTVFGKDIIIQHDYFHVMKIIHYHLNRAMAEYRRIQKEQGIDTLDIWLARWIILKNMERWTFKECRIIENLLARYQGTTIEDILILKQKVRDIFLTSKSQQEAYQKRNELTSEGWQTKNQHFANIIKFLNTPYFKYMTTFLDHPEIPRSGNSENVIRTWRQMEKVRYGFKSDKGRIDHLKLYQVSKYLQNNLLHEKSS</sequence>
<organism evidence="2 3">
    <name type="scientific">Candidatus Ghiorseimicrobium undicola</name>
    <dbReference type="NCBI Taxonomy" id="1974746"/>
    <lineage>
        <taxon>Bacteria</taxon>
        <taxon>Pseudomonadati</taxon>
        <taxon>Candidatus Omnitrophota</taxon>
        <taxon>Candidatus Ghiorseimicrobium</taxon>
    </lineage>
</organism>
<reference evidence="2 3" key="1">
    <citation type="submission" date="2017-09" db="EMBL/GenBank/DDBJ databases">
        <title>Depth-based differentiation of microbial function through sediment-hosted aquifers and enrichment of novel symbionts in the deep terrestrial subsurface.</title>
        <authorList>
            <person name="Probst A.J."/>
            <person name="Ladd B."/>
            <person name="Jarett J.K."/>
            <person name="Geller-Mcgrath D.E."/>
            <person name="Sieber C.M."/>
            <person name="Emerson J.B."/>
            <person name="Anantharaman K."/>
            <person name="Thomas B.C."/>
            <person name="Malmstrom R."/>
            <person name="Stieglmeier M."/>
            <person name="Klingl A."/>
            <person name="Woyke T."/>
            <person name="Ryan C.M."/>
            <person name="Banfield J.F."/>
        </authorList>
    </citation>
    <scope>NUCLEOTIDE SEQUENCE [LARGE SCALE GENOMIC DNA]</scope>
    <source>
        <strain evidence="2">CG11_big_fil_rev_8_21_14_0_20_42_13</strain>
    </source>
</reference>
<evidence type="ECO:0000313" key="3">
    <source>
        <dbReference type="Proteomes" id="UP000229641"/>
    </source>
</evidence>
<protein>
    <recommendedName>
        <fullName evidence="1">Transposase IS204/IS1001/IS1096/IS1165 DDE domain-containing protein</fullName>
    </recommendedName>
</protein>
<dbReference type="PANTHER" id="PTHR33498">
    <property type="entry name" value="TRANSPOSASE FOR INSERTION SEQUENCE ELEMENT IS1557"/>
    <property type="match status" value="1"/>
</dbReference>
<name>A0A2H0LXY9_9BACT</name>
<gene>
    <name evidence="2" type="ORF">COV72_03945</name>
</gene>
<dbReference type="AlphaFoldDB" id="A0A2H0LXY9"/>
<dbReference type="EMBL" id="PCWA01000056">
    <property type="protein sequence ID" value="PIQ89268.1"/>
    <property type="molecule type" value="Genomic_DNA"/>
</dbReference>
<evidence type="ECO:0000313" key="2">
    <source>
        <dbReference type="EMBL" id="PIQ89268.1"/>
    </source>
</evidence>
<evidence type="ECO:0000259" key="1">
    <source>
        <dbReference type="Pfam" id="PF01610"/>
    </source>
</evidence>
<dbReference type="PANTHER" id="PTHR33498:SF1">
    <property type="entry name" value="TRANSPOSASE FOR INSERTION SEQUENCE ELEMENT IS1557"/>
    <property type="match status" value="1"/>
</dbReference>
<feature type="domain" description="Transposase IS204/IS1001/IS1096/IS1165 DDE" evidence="1">
    <location>
        <begin position="147"/>
        <end position="386"/>
    </location>
</feature>
<dbReference type="Pfam" id="PF01610">
    <property type="entry name" value="DDE_Tnp_ISL3"/>
    <property type="match status" value="1"/>
</dbReference>
<comment type="caution">
    <text evidence="2">The sequence shown here is derived from an EMBL/GenBank/DDBJ whole genome shotgun (WGS) entry which is preliminary data.</text>
</comment>
<dbReference type="Proteomes" id="UP000229641">
    <property type="component" value="Unassembled WGS sequence"/>
</dbReference>
<dbReference type="InterPro" id="IPR047951">
    <property type="entry name" value="Transpos_ISL3"/>
</dbReference>
<dbReference type="InterPro" id="IPR002560">
    <property type="entry name" value="Transposase_DDE"/>
</dbReference>
<accession>A0A2H0LXY9</accession>
<proteinExistence type="predicted"/>